<dbReference type="OrthoDB" id="6284472at2759"/>
<accession>A0A5A8EAV6</accession>
<feature type="compositionally biased region" description="Basic and acidic residues" evidence="3">
    <location>
        <begin position="169"/>
        <end position="181"/>
    </location>
</feature>
<evidence type="ECO:0000313" key="5">
    <source>
        <dbReference type="EMBL" id="KAA0173060.1"/>
    </source>
</evidence>
<feature type="region of interest" description="Disordered" evidence="3">
    <location>
        <begin position="169"/>
        <end position="196"/>
    </location>
</feature>
<dbReference type="InterPro" id="IPR003593">
    <property type="entry name" value="AAA+_ATPase"/>
</dbReference>
<comment type="caution">
    <text evidence="5">The sequence shown here is derived from an EMBL/GenBank/DDBJ whole genome shotgun (WGS) entry which is preliminary data.</text>
</comment>
<dbReference type="EMBL" id="VLTO01000038">
    <property type="protein sequence ID" value="KAA0173060.1"/>
    <property type="molecule type" value="Genomic_DNA"/>
</dbReference>
<feature type="compositionally biased region" description="Polar residues" evidence="3">
    <location>
        <begin position="186"/>
        <end position="196"/>
    </location>
</feature>
<keyword evidence="2" id="KW-0067">ATP-binding</keyword>
<dbReference type="PANTHER" id="PTHR23077:SF27">
    <property type="entry name" value="ATPASE FAMILY GENE 2 PROTEIN HOMOLOG A"/>
    <property type="match status" value="1"/>
</dbReference>
<keyword evidence="1" id="KW-0547">Nucleotide-binding</keyword>
<dbReference type="Gene3D" id="1.10.8.60">
    <property type="match status" value="1"/>
</dbReference>
<dbReference type="InterPro" id="IPR003959">
    <property type="entry name" value="ATPase_AAA_core"/>
</dbReference>
<dbReference type="SMART" id="SM00382">
    <property type="entry name" value="AAA"/>
    <property type="match status" value="1"/>
</dbReference>
<dbReference type="Proteomes" id="UP000322899">
    <property type="component" value="Unassembled WGS sequence"/>
</dbReference>
<dbReference type="InterPro" id="IPR050168">
    <property type="entry name" value="AAA_ATPase_domain"/>
</dbReference>
<dbReference type="InterPro" id="IPR003960">
    <property type="entry name" value="ATPase_AAA_CS"/>
</dbReference>
<organism evidence="5 6">
    <name type="scientific">Cafeteria roenbergensis</name>
    <name type="common">Marine flagellate</name>
    <dbReference type="NCBI Taxonomy" id="33653"/>
    <lineage>
        <taxon>Eukaryota</taxon>
        <taxon>Sar</taxon>
        <taxon>Stramenopiles</taxon>
        <taxon>Bigyra</taxon>
        <taxon>Opalozoa</taxon>
        <taxon>Bicosoecida</taxon>
        <taxon>Cafeteriaceae</taxon>
        <taxon>Cafeteria</taxon>
    </lineage>
</organism>
<evidence type="ECO:0000313" key="6">
    <source>
        <dbReference type="Proteomes" id="UP000322899"/>
    </source>
</evidence>
<name>A0A5A8EAV6_CAFRO</name>
<dbReference type="Gene3D" id="3.40.50.300">
    <property type="entry name" value="P-loop containing nucleotide triphosphate hydrolases"/>
    <property type="match status" value="1"/>
</dbReference>
<dbReference type="PANTHER" id="PTHR23077">
    <property type="entry name" value="AAA-FAMILY ATPASE"/>
    <property type="match status" value="1"/>
</dbReference>
<evidence type="ECO:0000256" key="3">
    <source>
        <dbReference type="SAM" id="MobiDB-lite"/>
    </source>
</evidence>
<protein>
    <recommendedName>
        <fullName evidence="4">AAA+ ATPase domain-containing protein</fullName>
    </recommendedName>
</protein>
<dbReference type="GO" id="GO:0005737">
    <property type="term" value="C:cytoplasm"/>
    <property type="evidence" value="ECO:0007669"/>
    <property type="project" value="TreeGrafter"/>
</dbReference>
<feature type="region of interest" description="Disordered" evidence="3">
    <location>
        <begin position="380"/>
        <end position="401"/>
    </location>
</feature>
<feature type="region of interest" description="Disordered" evidence="3">
    <location>
        <begin position="419"/>
        <end position="449"/>
    </location>
</feature>
<reference evidence="5 6" key="1">
    <citation type="submission" date="2019-07" db="EMBL/GenBank/DDBJ databases">
        <title>Genomes of Cafeteria roenbergensis.</title>
        <authorList>
            <person name="Fischer M.G."/>
            <person name="Hackl T."/>
            <person name="Roman M."/>
        </authorList>
    </citation>
    <scope>NUCLEOTIDE SEQUENCE [LARGE SCALE GENOMIC DNA]</scope>
    <source>
        <strain evidence="5 6">E4-10P</strain>
    </source>
</reference>
<dbReference type="SUPFAM" id="SSF52540">
    <property type="entry name" value="P-loop containing nucleoside triphosphate hydrolases"/>
    <property type="match status" value="1"/>
</dbReference>
<dbReference type="InterPro" id="IPR027417">
    <property type="entry name" value="P-loop_NTPase"/>
</dbReference>
<evidence type="ECO:0000259" key="4">
    <source>
        <dbReference type="SMART" id="SM00382"/>
    </source>
</evidence>
<evidence type="ECO:0000256" key="1">
    <source>
        <dbReference type="ARBA" id="ARBA00022741"/>
    </source>
</evidence>
<dbReference type="AlphaFoldDB" id="A0A5A8EAV6"/>
<evidence type="ECO:0000256" key="2">
    <source>
        <dbReference type="ARBA" id="ARBA00022840"/>
    </source>
</evidence>
<dbReference type="GO" id="GO:0016887">
    <property type="term" value="F:ATP hydrolysis activity"/>
    <property type="evidence" value="ECO:0007669"/>
    <property type="project" value="InterPro"/>
</dbReference>
<dbReference type="Pfam" id="PF00004">
    <property type="entry name" value="AAA"/>
    <property type="match status" value="1"/>
</dbReference>
<gene>
    <name evidence="5" type="ORF">FNF27_05409</name>
</gene>
<sequence>MLLSVMGWHEDSNFADELSRAAVYAAEGGAPVDLRIVAAPSLWRLPTVLVNPADMGKLTMVGGQPCRVRMSTSDISFAAKVWPSDALSPGSCVAPAWLQRSGSRGDKKLLLEPAVIGGIAEDIGRVEAPSSGGGMALPLPRWRCPDAGPPVAMPGCAVLAVTPDGRRVLARLPDKRSDARGRSSPRKGSTSASLTPVQAQLLARSRVGDATPAPAAVGAALQPADSGVKPGDAAAAVSLARSIAARASVEGRAAIERGESPAAVRAPSAAALRVLADKAGMPLRWLSLRGCLKAHLGGTGAAVGAAFRAAERCADGHNSGRGAILAVRAADFPAAAAACLRAGAARGRRPHSLLQRRLVAALEAQSAACARVHLVVVPEEGRDPESADGCGGSPTASAQRHRLRPALLASVSASAAVRPSDSVPALSPETAPVVPAEHASGPVTDGSMSGVVGQREAKAALQDAIWLASRPMGTGRSTGVLLYGPPGCSKTMLARAVAGAAGLSFLVASSSSLLGRFVGDAERAVAALFRRARKEAPAVVFLDEVDAIAAAREEGSGTSSRKRLLNQLLQEMQGVAASGAPVVVIGATNRPDRVDTALSRAGRLDQQVFVGPPSAADGAAIVARLLAKVPGAGDAIAPAIERAVLARVHECRLEGALFSGADFAAVARLAAHAAAAAAVRSGSTCPTLTDAMVAGAFAAVQPSLTRRTVDFYQRYRHERSAMA</sequence>
<feature type="domain" description="AAA+ ATPase" evidence="4">
    <location>
        <begin position="476"/>
        <end position="614"/>
    </location>
</feature>
<dbReference type="PROSITE" id="PS00674">
    <property type="entry name" value="AAA"/>
    <property type="match status" value="1"/>
</dbReference>
<dbReference type="GO" id="GO:0005524">
    <property type="term" value="F:ATP binding"/>
    <property type="evidence" value="ECO:0007669"/>
    <property type="project" value="UniProtKB-KW"/>
</dbReference>
<proteinExistence type="predicted"/>